<comment type="subunit">
    <text evidence="3">Homotrimer.</text>
</comment>
<dbReference type="STRING" id="7757.ENSPMAP00000009133"/>
<dbReference type="HOGENOM" id="CLU_072164_2_1_1"/>
<evidence type="ECO:0000256" key="4">
    <source>
        <dbReference type="ARBA" id="ARBA00022723"/>
    </source>
</evidence>
<reference evidence="9" key="1">
    <citation type="submission" date="2025-08" db="UniProtKB">
        <authorList>
            <consortium name="Ensembl"/>
        </authorList>
    </citation>
    <scope>IDENTIFICATION</scope>
</reference>
<dbReference type="GO" id="GO:0046872">
    <property type="term" value="F:metal ion binding"/>
    <property type="evidence" value="ECO:0007669"/>
    <property type="project" value="UniProtKB-KW"/>
</dbReference>
<evidence type="ECO:0000256" key="3">
    <source>
        <dbReference type="ARBA" id="ARBA00011233"/>
    </source>
</evidence>
<dbReference type="SUPFAM" id="SSF49785">
    <property type="entry name" value="Galactose-binding domain-like"/>
    <property type="match status" value="1"/>
</dbReference>
<comment type="similarity">
    <text evidence="2">Belongs to the fucolectin family.</text>
</comment>
<dbReference type="GO" id="GO:0010185">
    <property type="term" value="P:regulation of cellular defense response"/>
    <property type="evidence" value="ECO:0007669"/>
    <property type="project" value="UniProtKB-ARBA"/>
</dbReference>
<keyword evidence="5" id="KW-0430">Lectin</keyword>
<sequence length="102" mass="11484">CSITDMDWEPWWRLDMLLLYRVKSVTIAGREDVQGLRLFGAEIRVGNSTTREDNSFNPSNDIFVTSGQSAAFYCLPWLVGRFLIVALPGRIDSLGLCEVSLL</sequence>
<name>S4RV93_PETMA</name>
<dbReference type="SMART" id="SM00607">
    <property type="entry name" value="FTP"/>
    <property type="match status" value="1"/>
</dbReference>
<dbReference type="PANTHER" id="PTHR45713">
    <property type="entry name" value="FTP DOMAIN-CONTAINING PROTEIN"/>
    <property type="match status" value="1"/>
</dbReference>
<evidence type="ECO:0000256" key="1">
    <source>
        <dbReference type="ARBA" id="ARBA00002219"/>
    </source>
</evidence>
<dbReference type="InterPro" id="IPR008979">
    <property type="entry name" value="Galactose-bd-like_sf"/>
</dbReference>
<evidence type="ECO:0000256" key="7">
    <source>
        <dbReference type="ARBA" id="ARBA00023157"/>
    </source>
</evidence>
<feature type="domain" description="Fucolectin tachylectin-4 pentraxin-1" evidence="8">
    <location>
        <begin position="1"/>
        <end position="100"/>
    </location>
</feature>
<comment type="function">
    <text evidence="1">Acts as a defensive agent. Recognizes blood group fucosylated oligosaccharides including A, B, H and Lewis B-type antigens. Does not recognize Lewis A antigen and has low affinity for monovalent haptens.</text>
</comment>
<keyword evidence="6" id="KW-0106">Calcium</keyword>
<evidence type="ECO:0000256" key="6">
    <source>
        <dbReference type="ARBA" id="ARBA00022837"/>
    </source>
</evidence>
<dbReference type="AlphaFoldDB" id="S4RV93"/>
<proteinExistence type="inferred from homology"/>
<accession>S4RV93</accession>
<organism evidence="9">
    <name type="scientific">Petromyzon marinus</name>
    <name type="common">Sea lamprey</name>
    <dbReference type="NCBI Taxonomy" id="7757"/>
    <lineage>
        <taxon>Eukaryota</taxon>
        <taxon>Metazoa</taxon>
        <taxon>Chordata</taxon>
        <taxon>Craniata</taxon>
        <taxon>Vertebrata</taxon>
        <taxon>Cyclostomata</taxon>
        <taxon>Hyperoartia</taxon>
        <taxon>Petromyzontiformes</taxon>
        <taxon>Petromyzontidae</taxon>
        <taxon>Petromyzon</taxon>
    </lineage>
</organism>
<dbReference type="GO" id="GO:0042806">
    <property type="term" value="F:fucose binding"/>
    <property type="evidence" value="ECO:0007669"/>
    <property type="project" value="UniProtKB-ARBA"/>
</dbReference>
<dbReference type="PANTHER" id="PTHR45713:SF6">
    <property type="entry name" value="F5_8 TYPE C DOMAIN-CONTAINING PROTEIN"/>
    <property type="match status" value="1"/>
</dbReference>
<keyword evidence="4" id="KW-0479">Metal-binding</keyword>
<dbReference type="InterPro" id="IPR006585">
    <property type="entry name" value="FTP1"/>
</dbReference>
<keyword evidence="7" id="KW-1015">Disulfide bond</keyword>
<reference evidence="9" key="2">
    <citation type="submission" date="2025-09" db="UniProtKB">
        <authorList>
            <consortium name="Ensembl"/>
        </authorList>
    </citation>
    <scope>IDENTIFICATION</scope>
</reference>
<dbReference type="InterPro" id="IPR051941">
    <property type="entry name" value="BG_Antigen-Binding_Lectin"/>
</dbReference>
<evidence type="ECO:0000313" key="9">
    <source>
        <dbReference type="Ensembl" id="ENSPMAP00000009133.1"/>
    </source>
</evidence>
<dbReference type="GO" id="GO:0001868">
    <property type="term" value="P:regulation of complement activation, lectin pathway"/>
    <property type="evidence" value="ECO:0007669"/>
    <property type="project" value="UniProtKB-ARBA"/>
</dbReference>
<evidence type="ECO:0000256" key="5">
    <source>
        <dbReference type="ARBA" id="ARBA00022734"/>
    </source>
</evidence>
<evidence type="ECO:0000256" key="2">
    <source>
        <dbReference type="ARBA" id="ARBA00010147"/>
    </source>
</evidence>
<evidence type="ECO:0000259" key="8">
    <source>
        <dbReference type="SMART" id="SM00607"/>
    </source>
</evidence>
<dbReference type="Ensembl" id="ENSPMAT00000009172.1">
    <property type="protein sequence ID" value="ENSPMAP00000009133.1"/>
    <property type="gene ID" value="ENSPMAG00000008295.1"/>
</dbReference>
<dbReference type="Gene3D" id="2.60.120.260">
    <property type="entry name" value="Galactose-binding domain-like"/>
    <property type="match status" value="1"/>
</dbReference>
<protein>
    <recommendedName>
        <fullName evidence="8">Fucolectin tachylectin-4 pentraxin-1 domain-containing protein</fullName>
    </recommendedName>
</protein>